<dbReference type="EMBL" id="NOWF01000004">
    <property type="protein sequence ID" value="OYD07894.1"/>
    <property type="molecule type" value="Genomic_DNA"/>
</dbReference>
<dbReference type="RefSeq" id="WP_094263931.1">
    <property type="nucleotide sequence ID" value="NZ_NOWF01000004.1"/>
</dbReference>
<proteinExistence type="predicted"/>
<organism evidence="1 2">
    <name type="scientific">Paludifilum halophilum</name>
    <dbReference type="NCBI Taxonomy" id="1642702"/>
    <lineage>
        <taxon>Bacteria</taxon>
        <taxon>Bacillati</taxon>
        <taxon>Bacillota</taxon>
        <taxon>Bacilli</taxon>
        <taxon>Bacillales</taxon>
        <taxon>Thermoactinomycetaceae</taxon>
        <taxon>Paludifilum</taxon>
    </lineage>
</organism>
<dbReference type="AlphaFoldDB" id="A0A235B6G4"/>
<sequence>MLPTIQRLAMLRTVEKKRPLTKPEQKEMDLIKDYIMNRAWKIAFYRNLTTAAFIAGDAKLAREANEKLMEMGEGGKT</sequence>
<accession>A0A235B6G4</accession>
<name>A0A235B6G4_9BACL</name>
<evidence type="ECO:0000313" key="1">
    <source>
        <dbReference type="EMBL" id="OYD07894.1"/>
    </source>
</evidence>
<reference evidence="1 2" key="1">
    <citation type="submission" date="2017-07" db="EMBL/GenBank/DDBJ databases">
        <title>The genome sequence of Paludifilum halophilum highlights mechanisms for microbial adaptation to high salt environemnts.</title>
        <authorList>
            <person name="Belbahri L."/>
        </authorList>
    </citation>
    <scope>NUCLEOTIDE SEQUENCE [LARGE SCALE GENOMIC DNA]</scope>
    <source>
        <strain evidence="1 2">DSM 102817</strain>
    </source>
</reference>
<dbReference type="Proteomes" id="UP000215459">
    <property type="component" value="Unassembled WGS sequence"/>
</dbReference>
<keyword evidence="2" id="KW-1185">Reference proteome</keyword>
<evidence type="ECO:0000313" key="2">
    <source>
        <dbReference type="Proteomes" id="UP000215459"/>
    </source>
</evidence>
<dbReference type="Pfam" id="PF24704">
    <property type="entry name" value="DUF7667"/>
    <property type="match status" value="1"/>
</dbReference>
<comment type="caution">
    <text evidence="1">The sequence shown here is derived from an EMBL/GenBank/DDBJ whole genome shotgun (WGS) entry which is preliminary data.</text>
</comment>
<gene>
    <name evidence="1" type="ORF">CHM34_07145</name>
</gene>
<dbReference type="InterPro" id="IPR056084">
    <property type="entry name" value="DUF7667"/>
</dbReference>
<protein>
    <submittedName>
        <fullName evidence="1">Uncharacterized protein</fullName>
    </submittedName>
</protein>
<dbReference type="OrthoDB" id="2969567at2"/>